<comment type="caution">
    <text evidence="2">The sequence shown here is derived from an EMBL/GenBank/DDBJ whole genome shotgun (WGS) entry which is preliminary data.</text>
</comment>
<reference evidence="2" key="1">
    <citation type="submission" date="2018-05" db="EMBL/GenBank/DDBJ databases">
        <title>Draft genome of Mucuna pruriens seed.</title>
        <authorList>
            <person name="Nnadi N.E."/>
            <person name="Vos R."/>
            <person name="Hasami M.H."/>
            <person name="Devisetty U.K."/>
            <person name="Aguiy J.C."/>
        </authorList>
    </citation>
    <scope>NUCLEOTIDE SEQUENCE [LARGE SCALE GENOMIC DNA]</scope>
    <source>
        <strain evidence="2">JCA_2017</strain>
    </source>
</reference>
<gene>
    <name evidence="2" type="ORF">CR513_09713</name>
</gene>
<protein>
    <submittedName>
        <fullName evidence="2">Uncharacterized protein</fullName>
    </submittedName>
</protein>
<evidence type="ECO:0000313" key="2">
    <source>
        <dbReference type="EMBL" id="RDY06320.1"/>
    </source>
</evidence>
<sequence>MEYYDEIFFLVLVVVIRKPIKVDIITIYAPRRNLLWEKFGLEIIGLMSSIRDYTCFIKSVKSGIKTMMNIEMVSPNHLYLLDNVEPTNQIEEGGVGDTSKSPHKEVHGGLGNDIMEEEVL</sequence>
<feature type="non-terminal residue" evidence="2">
    <location>
        <position position="1"/>
    </location>
</feature>
<accession>A0A371HU63</accession>
<dbReference type="AlphaFoldDB" id="A0A371HU63"/>
<evidence type="ECO:0000256" key="1">
    <source>
        <dbReference type="SAM" id="MobiDB-lite"/>
    </source>
</evidence>
<dbReference type="EMBL" id="QJKJ01001708">
    <property type="protein sequence ID" value="RDY06320.1"/>
    <property type="molecule type" value="Genomic_DNA"/>
</dbReference>
<name>A0A371HU63_MUCPR</name>
<feature type="region of interest" description="Disordered" evidence="1">
    <location>
        <begin position="91"/>
        <end position="112"/>
    </location>
</feature>
<keyword evidence="3" id="KW-1185">Reference proteome</keyword>
<organism evidence="2 3">
    <name type="scientific">Mucuna pruriens</name>
    <name type="common">Velvet bean</name>
    <name type="synonym">Dolichos pruriens</name>
    <dbReference type="NCBI Taxonomy" id="157652"/>
    <lineage>
        <taxon>Eukaryota</taxon>
        <taxon>Viridiplantae</taxon>
        <taxon>Streptophyta</taxon>
        <taxon>Embryophyta</taxon>
        <taxon>Tracheophyta</taxon>
        <taxon>Spermatophyta</taxon>
        <taxon>Magnoliopsida</taxon>
        <taxon>eudicotyledons</taxon>
        <taxon>Gunneridae</taxon>
        <taxon>Pentapetalae</taxon>
        <taxon>rosids</taxon>
        <taxon>fabids</taxon>
        <taxon>Fabales</taxon>
        <taxon>Fabaceae</taxon>
        <taxon>Papilionoideae</taxon>
        <taxon>50 kb inversion clade</taxon>
        <taxon>NPAAA clade</taxon>
        <taxon>indigoferoid/millettioid clade</taxon>
        <taxon>Phaseoleae</taxon>
        <taxon>Mucuna</taxon>
    </lineage>
</organism>
<dbReference type="Proteomes" id="UP000257109">
    <property type="component" value="Unassembled WGS sequence"/>
</dbReference>
<proteinExistence type="predicted"/>
<evidence type="ECO:0000313" key="3">
    <source>
        <dbReference type="Proteomes" id="UP000257109"/>
    </source>
</evidence>